<sequence length="267" mass="27977">MIVPALGPTLGAALHPSGPVLGAALHPAFGSIPGAALHPSGPVLGAVLPPVLGTAFGPVIGAVGRLLPGRASGRAVHQAASLLLTYPGADWRDRLALVRRALAPLRGDPAATLRGFCAGMAAAEPLGLAAEYVATFDRSARRTLHMTYYTDGDTRRRGASLAEIKALYRAHGWRPDDAELPDFLPLMLEFAARCPRPGADLLWRHRPGLDLLHAALCRHRSPYADVVAAVAQTLPPARPGPATPPVERVGLDPFPAAPAGSPREVRR</sequence>
<dbReference type="PANTHER" id="PTHR43680">
    <property type="entry name" value="NITRATE REDUCTASE MOLYBDENUM COFACTOR ASSEMBLY CHAPERONE"/>
    <property type="match status" value="1"/>
</dbReference>
<dbReference type="InterPro" id="IPR003765">
    <property type="entry name" value="NO3_reductase_chaperone_NarJ"/>
</dbReference>
<gene>
    <name evidence="3" type="ORF">BJ982_006214</name>
</gene>
<dbReference type="GO" id="GO:0051082">
    <property type="term" value="F:unfolded protein binding"/>
    <property type="evidence" value="ECO:0007669"/>
    <property type="project" value="InterPro"/>
</dbReference>
<dbReference type="Proteomes" id="UP000542210">
    <property type="component" value="Unassembled WGS sequence"/>
</dbReference>
<name>A0A7W7DD67_9ACTN</name>
<evidence type="ECO:0000256" key="2">
    <source>
        <dbReference type="SAM" id="MobiDB-lite"/>
    </source>
</evidence>
<dbReference type="GO" id="GO:0051131">
    <property type="term" value="P:chaperone-mediated protein complex assembly"/>
    <property type="evidence" value="ECO:0007669"/>
    <property type="project" value="InterPro"/>
</dbReference>
<accession>A0A7W7DD67</accession>
<reference evidence="3 4" key="1">
    <citation type="submission" date="2020-08" db="EMBL/GenBank/DDBJ databases">
        <title>Sequencing the genomes of 1000 actinobacteria strains.</title>
        <authorList>
            <person name="Klenk H.-P."/>
        </authorList>
    </citation>
    <scope>NUCLEOTIDE SEQUENCE [LARGE SCALE GENOMIC DNA]</scope>
    <source>
        <strain evidence="3 4">DSM 45784</strain>
    </source>
</reference>
<dbReference type="RefSeq" id="WP_184885847.1">
    <property type="nucleotide sequence ID" value="NZ_BOOV01000019.1"/>
</dbReference>
<organism evidence="3 4">
    <name type="scientific">Sphaerisporangium siamense</name>
    <dbReference type="NCBI Taxonomy" id="795645"/>
    <lineage>
        <taxon>Bacteria</taxon>
        <taxon>Bacillati</taxon>
        <taxon>Actinomycetota</taxon>
        <taxon>Actinomycetes</taxon>
        <taxon>Streptosporangiales</taxon>
        <taxon>Streptosporangiaceae</taxon>
        <taxon>Sphaerisporangium</taxon>
    </lineage>
</organism>
<dbReference type="PANTHER" id="PTHR43680:SF2">
    <property type="entry name" value="NITRATE REDUCTASE MOLYBDENUM COFACTOR ASSEMBLY CHAPERONE NARJ"/>
    <property type="match status" value="1"/>
</dbReference>
<evidence type="ECO:0000313" key="3">
    <source>
        <dbReference type="EMBL" id="MBB4704670.1"/>
    </source>
</evidence>
<comment type="caution">
    <text evidence="3">The sequence shown here is derived from an EMBL/GenBank/DDBJ whole genome shotgun (WGS) entry which is preliminary data.</text>
</comment>
<dbReference type="SUPFAM" id="SSF89155">
    <property type="entry name" value="TorD-like"/>
    <property type="match status" value="1"/>
</dbReference>
<dbReference type="Pfam" id="PF02613">
    <property type="entry name" value="Nitrate_red_del"/>
    <property type="match status" value="1"/>
</dbReference>
<keyword evidence="4" id="KW-1185">Reference proteome</keyword>
<dbReference type="AlphaFoldDB" id="A0A7W7DD67"/>
<evidence type="ECO:0000256" key="1">
    <source>
        <dbReference type="ARBA" id="ARBA00023063"/>
    </source>
</evidence>
<keyword evidence="1" id="KW-0534">Nitrate assimilation</keyword>
<dbReference type="GO" id="GO:0016530">
    <property type="term" value="F:metallochaperone activity"/>
    <property type="evidence" value="ECO:0007669"/>
    <property type="project" value="TreeGrafter"/>
</dbReference>
<feature type="region of interest" description="Disordered" evidence="2">
    <location>
        <begin position="235"/>
        <end position="267"/>
    </location>
</feature>
<dbReference type="EMBL" id="JACHND010000001">
    <property type="protein sequence ID" value="MBB4704670.1"/>
    <property type="molecule type" value="Genomic_DNA"/>
</dbReference>
<evidence type="ECO:0000313" key="4">
    <source>
        <dbReference type="Proteomes" id="UP000542210"/>
    </source>
</evidence>
<dbReference type="GO" id="GO:0042128">
    <property type="term" value="P:nitrate assimilation"/>
    <property type="evidence" value="ECO:0007669"/>
    <property type="project" value="UniProtKB-KW"/>
</dbReference>
<dbReference type="InterPro" id="IPR020945">
    <property type="entry name" value="DMSO/NO3_reduct_chaperone"/>
</dbReference>
<dbReference type="Gene3D" id="1.10.3480.10">
    <property type="entry name" value="TorD-like"/>
    <property type="match status" value="1"/>
</dbReference>
<proteinExistence type="predicted"/>
<dbReference type="InterPro" id="IPR036411">
    <property type="entry name" value="TorD-like_sf"/>
</dbReference>
<protein>
    <submittedName>
        <fullName evidence="3">Nitrate reductase delta subunit</fullName>
    </submittedName>
</protein>
<dbReference type="NCBIfam" id="TIGR00684">
    <property type="entry name" value="narJ"/>
    <property type="match status" value="1"/>
</dbReference>